<protein>
    <recommendedName>
        <fullName evidence="2">GIY-YIG domain-containing protein</fullName>
    </recommendedName>
</protein>
<dbReference type="Gene3D" id="3.40.1440.10">
    <property type="entry name" value="GIY-YIG endonuclease"/>
    <property type="match status" value="1"/>
</dbReference>
<evidence type="ECO:0000313" key="3">
    <source>
        <dbReference type="EMBL" id="BDX05904.1"/>
    </source>
</evidence>
<proteinExistence type="inferred from homology"/>
<dbReference type="InterPro" id="IPR000305">
    <property type="entry name" value="GIY-YIG_endonuc"/>
</dbReference>
<evidence type="ECO:0000259" key="2">
    <source>
        <dbReference type="PROSITE" id="PS50164"/>
    </source>
</evidence>
<dbReference type="InterPro" id="IPR035901">
    <property type="entry name" value="GIY-YIG_endonuc_sf"/>
</dbReference>
<dbReference type="KEGG" id="pmaw:MACH26_14250"/>
<dbReference type="PROSITE" id="PS50164">
    <property type="entry name" value="GIY_YIG"/>
    <property type="match status" value="1"/>
</dbReference>
<accession>A0AA48HIG5</accession>
<comment type="similarity">
    <text evidence="1">Belongs to the UPF0213 family.</text>
</comment>
<sequence length="98" mass="11545">MVAKTLMWFVYLLRVQQSQALYCGISNDLEARIASHRKGTGAKYLRNKPFELVWFMALEGRSLASKYEYQIKRLPKKEKERLVQNAPHPVHFDFSDQQ</sequence>
<dbReference type="PANTHER" id="PTHR34477:SF1">
    <property type="entry name" value="UPF0213 PROTEIN YHBQ"/>
    <property type="match status" value="1"/>
</dbReference>
<dbReference type="Pfam" id="PF01541">
    <property type="entry name" value="GIY-YIG"/>
    <property type="match status" value="1"/>
</dbReference>
<dbReference type="InterPro" id="IPR050190">
    <property type="entry name" value="UPF0213_domain"/>
</dbReference>
<dbReference type="SUPFAM" id="SSF82771">
    <property type="entry name" value="GIY-YIG endonuclease"/>
    <property type="match status" value="1"/>
</dbReference>
<gene>
    <name evidence="3" type="primary">yhbQ</name>
    <name evidence="3" type="ORF">MACH26_14250</name>
</gene>
<evidence type="ECO:0000256" key="1">
    <source>
        <dbReference type="ARBA" id="ARBA00007435"/>
    </source>
</evidence>
<dbReference type="EMBL" id="AP027272">
    <property type="protein sequence ID" value="BDX05904.1"/>
    <property type="molecule type" value="Genomic_DNA"/>
</dbReference>
<reference evidence="3" key="1">
    <citation type="submission" date="2023-01" db="EMBL/GenBank/DDBJ databases">
        <title>Complete genome sequence of Planctobacterium marinum strain Dej080120_11.</title>
        <authorList>
            <person name="Ueki S."/>
            <person name="Maruyama F."/>
        </authorList>
    </citation>
    <scope>NUCLEOTIDE SEQUENCE</scope>
    <source>
        <strain evidence="3">Dej080120_11</strain>
    </source>
</reference>
<dbReference type="CDD" id="cd10456">
    <property type="entry name" value="GIY-YIG_UPF0213"/>
    <property type="match status" value="1"/>
</dbReference>
<name>A0AA48HIG5_9ALTE</name>
<keyword evidence="4" id="KW-1185">Reference proteome</keyword>
<feature type="domain" description="GIY-YIG" evidence="2">
    <location>
        <begin position="6"/>
        <end position="81"/>
    </location>
</feature>
<dbReference type="PANTHER" id="PTHR34477">
    <property type="entry name" value="UPF0213 PROTEIN YHBQ"/>
    <property type="match status" value="1"/>
</dbReference>
<evidence type="ECO:0000313" key="4">
    <source>
        <dbReference type="Proteomes" id="UP001333710"/>
    </source>
</evidence>
<dbReference type="Proteomes" id="UP001333710">
    <property type="component" value="Chromosome"/>
</dbReference>
<dbReference type="AlphaFoldDB" id="A0AA48HIG5"/>
<organism evidence="3 4">
    <name type="scientific">Planctobacterium marinum</name>
    <dbReference type="NCBI Taxonomy" id="1631968"/>
    <lineage>
        <taxon>Bacteria</taxon>
        <taxon>Pseudomonadati</taxon>
        <taxon>Pseudomonadota</taxon>
        <taxon>Gammaproteobacteria</taxon>
        <taxon>Alteromonadales</taxon>
        <taxon>Alteromonadaceae</taxon>
        <taxon>Planctobacterium</taxon>
    </lineage>
</organism>